<evidence type="ECO:0000256" key="2">
    <source>
        <dbReference type="ARBA" id="ARBA00023157"/>
    </source>
</evidence>
<dbReference type="Gene3D" id="2.60.40.10">
    <property type="entry name" value="Immunoglobulins"/>
    <property type="match status" value="2"/>
</dbReference>
<feature type="signal peptide" evidence="4">
    <location>
        <begin position="1"/>
        <end position="21"/>
    </location>
</feature>
<dbReference type="InterPro" id="IPR008979">
    <property type="entry name" value="Galactose-bd-like_sf"/>
</dbReference>
<keyword evidence="2" id="KW-1015">Disulfide bond</keyword>
<evidence type="ECO:0000256" key="4">
    <source>
        <dbReference type="SAM" id="SignalP"/>
    </source>
</evidence>
<dbReference type="SMART" id="SM00560">
    <property type="entry name" value="LamGL"/>
    <property type="match status" value="1"/>
</dbReference>
<comment type="caution">
    <text evidence="6">The sequence shown here is derived from an EMBL/GenBank/DDBJ whole genome shotgun (WGS) entry which is preliminary data.</text>
</comment>
<evidence type="ECO:0000256" key="1">
    <source>
        <dbReference type="ARBA" id="ARBA00022729"/>
    </source>
</evidence>
<dbReference type="InterPro" id="IPR013320">
    <property type="entry name" value="ConA-like_dom_sf"/>
</dbReference>
<proteinExistence type="predicted"/>
<protein>
    <submittedName>
        <fullName evidence="6">Discoidin domain-containing protein</fullName>
    </submittedName>
</protein>
<accession>A0AAW6TY35</accession>
<dbReference type="PANTHER" id="PTHR47635:SF2">
    <property type="entry name" value="LAMG-LIKE JELLYROLL FOLD DOMAIN-CONTAINING PROTEIN"/>
    <property type="match status" value="1"/>
</dbReference>
<name>A0AAW6TY35_9BACT</name>
<dbReference type="AlphaFoldDB" id="A0AAW6TY35"/>
<feature type="domain" description="F5/8 type C" evidence="5">
    <location>
        <begin position="347"/>
        <end position="503"/>
    </location>
</feature>
<dbReference type="PROSITE" id="PS50022">
    <property type="entry name" value="FA58C_3"/>
    <property type="match status" value="1"/>
</dbReference>
<organism evidence="6 7">
    <name type="scientific">Anaerobaca lacustris</name>
    <dbReference type="NCBI Taxonomy" id="3044600"/>
    <lineage>
        <taxon>Bacteria</taxon>
        <taxon>Pseudomonadati</taxon>
        <taxon>Planctomycetota</taxon>
        <taxon>Phycisphaerae</taxon>
        <taxon>Sedimentisphaerales</taxon>
        <taxon>Anaerobacaceae</taxon>
        <taxon>Anaerobaca</taxon>
    </lineage>
</organism>
<dbReference type="Pfam" id="PF13385">
    <property type="entry name" value="Laminin_G_3"/>
    <property type="match status" value="1"/>
</dbReference>
<reference evidence="6" key="1">
    <citation type="submission" date="2023-05" db="EMBL/GenBank/DDBJ databases">
        <title>Anaerotaeda fermentans gen. nov., sp. nov., a novel anaerobic planctomycete of the new family within the order Sedimentisphaerales isolated from Taman Peninsula, Russia.</title>
        <authorList>
            <person name="Khomyakova M.A."/>
            <person name="Merkel A.Y."/>
            <person name="Slobodkin A.I."/>
        </authorList>
    </citation>
    <scope>NUCLEOTIDE SEQUENCE</scope>
    <source>
        <strain evidence="6">M17dextr</strain>
    </source>
</reference>
<keyword evidence="7" id="KW-1185">Reference proteome</keyword>
<evidence type="ECO:0000259" key="5">
    <source>
        <dbReference type="PROSITE" id="PS50022"/>
    </source>
</evidence>
<sequence>MSKKPMLLAFLVLAAVSAAHAASLGTDPALIIYYSFDEFTDVVMDLSGNGHNGAVTGDVTPDPDGLYGGAARFAGGGYLDLDGPSIAPENIPTSAITLAAWAKCENTGDHHAIFNARAGDSTWLVHPELRSGGNFRWLLRSAGGTTMFDISGGVVTWDEWLHYAGTYDKATARGTLHINGMAVQSANVSAGAEIAGDWNQGARVGRNIDNARPFTGLMDEFCLFKRALSEQEIQVLMEGIRLTPAELASEPNPADDANDVARDTTLSWTPGIYAAAHDVYLGTVFDDVNDAGRAAPLGVLVSQGQSEAAYVPDAPLEYGTRYYWRIDEVNAAPDSTIFKGFVWSFVTEPFAYPVEDIVATTNVISAEGSGPEKTIDGSGLDENDGHSTKSTDMWQATVGDEPVWIQYDLGRTLKLHEMLVWNYNVEFELVLGFGFKDVTVEYSADGESWAVLDSVQFNRATARAGYGANTAVDLAGITARYVRLTAESTWGGMPQLGLSEVRFLYIPTHARNPEPADGATDVSVETVLGWRAGREAAAHEICFGTDASAVADGTAMLGSTEQNHYAIAPLDFGTTYYWAVSEINEDMSPSLWQGALWSFVTQEYTVVEDFESYTNDVDAGETIYQTWIDGWTNETGSTVGYLHAPFAERRIVHGGKQSMPLEYDNTVSPFYSEAYRTWATAQDWTIGAANTLTLHFRGTSDNAPATLYVALEDSNGRVASASHSNADAALSVEWQSWQIPLDAFSSAGVNLARISTMYIGVGDRANPSAGGSGLLYIDDILVGRPVTQ</sequence>
<dbReference type="InterPro" id="IPR006558">
    <property type="entry name" value="LamG-like"/>
</dbReference>
<evidence type="ECO:0000313" key="7">
    <source>
        <dbReference type="Proteomes" id="UP001431776"/>
    </source>
</evidence>
<evidence type="ECO:0000256" key="3">
    <source>
        <dbReference type="SAM" id="MobiDB-lite"/>
    </source>
</evidence>
<dbReference type="Gene3D" id="2.60.120.200">
    <property type="match status" value="1"/>
</dbReference>
<keyword evidence="1 4" id="KW-0732">Signal</keyword>
<dbReference type="PANTHER" id="PTHR47635">
    <property type="entry name" value="CUB DOMAIN-CONTAINING PROTEIN"/>
    <property type="match status" value="1"/>
</dbReference>
<dbReference type="Gene3D" id="2.60.120.430">
    <property type="entry name" value="Galactose-binding lectin"/>
    <property type="match status" value="1"/>
</dbReference>
<dbReference type="RefSeq" id="WP_349246064.1">
    <property type="nucleotide sequence ID" value="NZ_JASCXX010000023.1"/>
</dbReference>
<gene>
    <name evidence="6" type="ORF">QJ522_16465</name>
</gene>
<dbReference type="InterPro" id="IPR013783">
    <property type="entry name" value="Ig-like_fold"/>
</dbReference>
<dbReference type="Proteomes" id="UP001431776">
    <property type="component" value="Unassembled WGS sequence"/>
</dbReference>
<evidence type="ECO:0000313" key="6">
    <source>
        <dbReference type="EMBL" id="MDI6450653.1"/>
    </source>
</evidence>
<dbReference type="InterPro" id="IPR000421">
    <property type="entry name" value="FA58C"/>
</dbReference>
<dbReference type="Pfam" id="PF00754">
    <property type="entry name" value="F5_F8_type_C"/>
    <property type="match status" value="1"/>
</dbReference>
<dbReference type="Gene3D" id="2.60.120.260">
    <property type="entry name" value="Galactose-binding domain-like"/>
    <property type="match status" value="1"/>
</dbReference>
<dbReference type="SUPFAM" id="SSF49899">
    <property type="entry name" value="Concanavalin A-like lectins/glucanases"/>
    <property type="match status" value="1"/>
</dbReference>
<feature type="region of interest" description="Disordered" evidence="3">
    <location>
        <begin position="368"/>
        <end position="391"/>
    </location>
</feature>
<feature type="chain" id="PRO_5043577460" evidence="4">
    <location>
        <begin position="22"/>
        <end position="788"/>
    </location>
</feature>
<dbReference type="EMBL" id="JASCXX010000023">
    <property type="protein sequence ID" value="MDI6450653.1"/>
    <property type="molecule type" value="Genomic_DNA"/>
</dbReference>
<dbReference type="SUPFAM" id="SSF49785">
    <property type="entry name" value="Galactose-binding domain-like"/>
    <property type="match status" value="1"/>
</dbReference>